<evidence type="ECO:0000256" key="1">
    <source>
        <dbReference type="SAM" id="MobiDB-lite"/>
    </source>
</evidence>
<feature type="region of interest" description="Disordered" evidence="1">
    <location>
        <begin position="70"/>
        <end position="101"/>
    </location>
</feature>
<dbReference type="Proteomes" id="UP000501690">
    <property type="component" value="Linkage Group LG5"/>
</dbReference>
<reference evidence="2 3" key="1">
    <citation type="submission" date="2019-04" db="EMBL/GenBank/DDBJ databases">
        <title>An improved genome assembly and genetic linkage map for asparagus bean, Vigna unguiculata ssp. sesquipedialis.</title>
        <authorList>
            <person name="Xia Q."/>
            <person name="Zhang R."/>
            <person name="Dong Y."/>
        </authorList>
    </citation>
    <scope>NUCLEOTIDE SEQUENCE [LARGE SCALE GENOMIC DNA]</scope>
    <source>
        <tissue evidence="2">Leaf</tissue>
    </source>
</reference>
<proteinExistence type="predicted"/>
<dbReference type="EMBL" id="CP039349">
    <property type="protein sequence ID" value="QCD93592.1"/>
    <property type="molecule type" value="Genomic_DNA"/>
</dbReference>
<gene>
    <name evidence="2" type="ORF">DEO72_LG5g1667</name>
</gene>
<keyword evidence="3" id="KW-1185">Reference proteome</keyword>
<protein>
    <submittedName>
        <fullName evidence="2">Uncharacterized protein</fullName>
    </submittedName>
</protein>
<evidence type="ECO:0000313" key="3">
    <source>
        <dbReference type="Proteomes" id="UP000501690"/>
    </source>
</evidence>
<organism evidence="2 3">
    <name type="scientific">Vigna unguiculata</name>
    <name type="common">Cowpea</name>
    <dbReference type="NCBI Taxonomy" id="3917"/>
    <lineage>
        <taxon>Eukaryota</taxon>
        <taxon>Viridiplantae</taxon>
        <taxon>Streptophyta</taxon>
        <taxon>Embryophyta</taxon>
        <taxon>Tracheophyta</taxon>
        <taxon>Spermatophyta</taxon>
        <taxon>Magnoliopsida</taxon>
        <taxon>eudicotyledons</taxon>
        <taxon>Gunneridae</taxon>
        <taxon>Pentapetalae</taxon>
        <taxon>rosids</taxon>
        <taxon>fabids</taxon>
        <taxon>Fabales</taxon>
        <taxon>Fabaceae</taxon>
        <taxon>Papilionoideae</taxon>
        <taxon>50 kb inversion clade</taxon>
        <taxon>NPAAA clade</taxon>
        <taxon>indigoferoid/millettioid clade</taxon>
        <taxon>Phaseoleae</taxon>
        <taxon>Vigna</taxon>
    </lineage>
</organism>
<evidence type="ECO:0000313" key="2">
    <source>
        <dbReference type="EMBL" id="QCD93592.1"/>
    </source>
</evidence>
<sequence length="139" mass="14666">MCGKPCYESHTVMPGGVPKYEHSSTLTPVTLANLSSIKGSSCSSTILSSTRGMSFQAQFEECHMLNPYPELNSRDTSPSAAHEAPGVAASRSSGRGRVPPGASRLKCSLFCTYHLAESSLSPGVTCAGCPLNHRYRLAG</sequence>
<dbReference type="AlphaFoldDB" id="A0A4D6LXG9"/>
<name>A0A4D6LXG9_VIGUN</name>
<accession>A0A4D6LXG9</accession>